<dbReference type="SUPFAM" id="SSF47220">
    <property type="entry name" value="alpha-catenin/vinculin-like"/>
    <property type="match status" value="2"/>
</dbReference>
<keyword evidence="4" id="KW-0175">Coiled coil</keyword>
<name>A0ABM1A7A4_APLCA</name>
<feature type="compositionally biased region" description="Polar residues" evidence="5">
    <location>
        <begin position="750"/>
        <end position="760"/>
    </location>
</feature>
<keyword evidence="6" id="KW-1185">Reference proteome</keyword>
<dbReference type="RefSeq" id="XP_012942227.1">
    <property type="nucleotide sequence ID" value="XM_013086773.2"/>
</dbReference>
<gene>
    <name evidence="7" type="primary">LOC101852205</name>
</gene>
<dbReference type="Pfam" id="PF01044">
    <property type="entry name" value="Vinculin"/>
    <property type="match status" value="1"/>
</dbReference>
<evidence type="ECO:0000313" key="6">
    <source>
        <dbReference type="Proteomes" id="UP000694888"/>
    </source>
</evidence>
<organism evidence="6 7">
    <name type="scientific">Aplysia californica</name>
    <name type="common">California sea hare</name>
    <dbReference type="NCBI Taxonomy" id="6500"/>
    <lineage>
        <taxon>Eukaryota</taxon>
        <taxon>Metazoa</taxon>
        <taxon>Spiralia</taxon>
        <taxon>Lophotrochozoa</taxon>
        <taxon>Mollusca</taxon>
        <taxon>Gastropoda</taxon>
        <taxon>Heterobranchia</taxon>
        <taxon>Euthyneura</taxon>
        <taxon>Tectipleura</taxon>
        <taxon>Aplysiida</taxon>
        <taxon>Aplysioidea</taxon>
        <taxon>Aplysiidae</taxon>
        <taxon>Aplysia</taxon>
    </lineage>
</organism>
<protein>
    <submittedName>
        <fullName evidence="7">Uncharacterized protein LOC101852205</fullName>
    </submittedName>
</protein>
<dbReference type="InterPro" id="IPR006077">
    <property type="entry name" value="Vinculin/catenin"/>
</dbReference>
<evidence type="ECO:0000256" key="5">
    <source>
        <dbReference type="SAM" id="MobiDB-lite"/>
    </source>
</evidence>
<dbReference type="InterPro" id="IPR036723">
    <property type="entry name" value="Alpha-catenin/vinculin-like_sf"/>
</dbReference>
<dbReference type="PANTHER" id="PTHR18914">
    <property type="entry name" value="ALPHA CATENIN"/>
    <property type="match status" value="1"/>
</dbReference>
<evidence type="ECO:0000256" key="4">
    <source>
        <dbReference type="SAM" id="Coils"/>
    </source>
</evidence>
<feature type="compositionally biased region" description="Low complexity" evidence="5">
    <location>
        <begin position="705"/>
        <end position="719"/>
    </location>
</feature>
<comment type="similarity">
    <text evidence="2">Belongs to the vinculin/alpha-catenin family.</text>
</comment>
<dbReference type="Gene3D" id="1.20.120.810">
    <property type="entry name" value="Vinculin, Vh2 four-helix bundle"/>
    <property type="match status" value="2"/>
</dbReference>
<comment type="subcellular location">
    <subcellularLocation>
        <location evidence="1">Cytoplasm</location>
    </subcellularLocation>
</comment>
<feature type="region of interest" description="Disordered" evidence="5">
    <location>
        <begin position="641"/>
        <end position="774"/>
    </location>
</feature>
<reference evidence="7" key="1">
    <citation type="submission" date="2025-08" db="UniProtKB">
        <authorList>
            <consortium name="RefSeq"/>
        </authorList>
    </citation>
    <scope>IDENTIFICATION</scope>
</reference>
<feature type="coiled-coil region" evidence="4">
    <location>
        <begin position="1136"/>
        <end position="1163"/>
    </location>
</feature>
<keyword evidence="3" id="KW-0963">Cytoplasm</keyword>
<evidence type="ECO:0000256" key="3">
    <source>
        <dbReference type="ARBA" id="ARBA00022490"/>
    </source>
</evidence>
<feature type="compositionally biased region" description="Polar residues" evidence="5">
    <location>
        <begin position="1330"/>
        <end position="1342"/>
    </location>
</feature>
<proteinExistence type="inferred from homology"/>
<dbReference type="Proteomes" id="UP000694888">
    <property type="component" value="Unplaced"/>
</dbReference>
<feature type="region of interest" description="Disordered" evidence="5">
    <location>
        <begin position="1311"/>
        <end position="1342"/>
    </location>
</feature>
<dbReference type="Gene3D" id="1.20.120.230">
    <property type="entry name" value="Alpha-catenin/vinculin-like"/>
    <property type="match status" value="2"/>
</dbReference>
<dbReference type="PANTHER" id="PTHR18914:SF30">
    <property type="entry name" value="VINCULIN_ALPHA-CATENIN FAMILY MEMBER 1"/>
    <property type="match status" value="1"/>
</dbReference>
<accession>A0ABM1A7A4</accession>
<evidence type="ECO:0000256" key="2">
    <source>
        <dbReference type="ARBA" id="ARBA00008376"/>
    </source>
</evidence>
<dbReference type="GeneID" id="101852205"/>
<feature type="compositionally biased region" description="Low complexity" evidence="5">
    <location>
        <begin position="680"/>
        <end position="689"/>
    </location>
</feature>
<evidence type="ECO:0000313" key="7">
    <source>
        <dbReference type="RefSeq" id="XP_012942227.1"/>
    </source>
</evidence>
<evidence type="ECO:0000256" key="1">
    <source>
        <dbReference type="ARBA" id="ARBA00004496"/>
    </source>
</evidence>
<sequence length="1571" mass="173784">MDVSLGLISKLVKCKSVQRAMAPIASQVSLLIILTEQNAAVDDEGLPSQVETSSQDSRSVSLCASNMATSIEHFIALGERETNTSTDEVFQEQMRSACETLELAKTDLFVWSQRYQSDPTVTSGTRRSLCQAAKDVLQAVLKVLLVLDDREIRQMVAMVTQTEVAVAAVGRVKESNQLLPSFKQLTESVLKLKQKLDGRVQDMCSRASCTQLLVAVGVLRKSVPSLSMAVQTALKYRSNVGAQTSKESVVQEMLSCLCKIRVLLQSGAQEAVDDPTNSFVAVVDKVLDHLGEEQRSPLDQDIESVVVSLVRHSMAVAHHHWGSYRELIVTSCHRILQGKFRLLELDSAMRDNPQHHNIRLEYDNTCETILDEVCDLEKHVNMTLLQLIVETFMEVTQPLDNLVKAALGYKDDPLPFLEVHSKMVDHFLQHSESVCHISQLVAASSTDLSRVQEIHACVQCLESLTPDLLPALTSVAGRPLDSGQARQLRGLVKRWHLEMAAVVAAIDNMADPHVFLDMTETRLERECDLGVTPHSRDDVSPHKLRASTGRSLLLSQRALQVGERILDCHADPIYRDGLRVFLNKLSEAIVLARAAANDFLSSRESTKLLDTLQRRLQLLRSAVGELRAGLDVRSHPPILSHARNIGRQRTSQFNSGDVLKRRNNTDALLQQGRQQRKQQQHQQQHQQQQQRRRPHKPLVKPDEPTSPTTTTAPVVSLPTGATPAVTSDGPSDSKKLADRSVGGDSEQRPSRSSGVGNVQSWPAEFADDGKNGLGGAVEDFDADLSPSSEIQMLVRRLVTACRAGDRLSTDELTSQVLGWTNHVIEAGHALTTHCGRIPKSSELTQLVKEIDRQAPEVIQKAKFVVSGDLTALTDLLTDAAAWAKKLERARIIVDVAADRWLMLTGVLCQAIHTHDGIQLKVMVSSITRAQQEMCQILLKTRFLSGKFVERGQEILEFLSDCHAEIENMAVTIATTVDVATISATRTPSDRWQLVQVSRDWAVAMTCVVADLDLISDTMEALGRETFQRLRDKAAMKESRLADTLQAETNSLLELVDCVVCGDDALRTGSEKLVSELNAALDDVTAVARQPVMLTDVPQYPLFCRLRIGLARSRWMEKAVEVRDMVRDKSREFGAPLRQLMEAMRELTQDSDETSRDREQTERDRLCRLFLATSRQVKQKSLAVVQTCSDLPRRAVIRATLDQLDKLTTDILAAMKGRDLTESEVHHLSDQWGSRLRKLMVQLRKTEEIRPGLVNEIEKLAKGSAMCDPSRPSLLQATTAATTATTTAAPRPFLHHHLTPAATATTTLQPPLAAAQPQPQPQPDRSGGSGHSSEYLHSQTDSFSTPAGKAVRIVLKDAQFLDFRLHKWLETDREGDEDEEVTPRGSKVVQAALEVARLCSNMTLFTKGGGCFQRSEEVIGAAVAVTQHVGLLSDFGRTLQRLTPDPRLASNAEICGSQMGNFSSQLNIIATALQNSAQSVEGDRMLARNACNLLHSVRQLFLTAEAVAIKGVQEATSMDEMTQEVTSLMSRCRDNHQRYLRQERETSPVDDLGLRRVELHNPPLMAAMLDLP</sequence>